<accession>A0ABP5CFK5</accession>
<dbReference type="InterPro" id="IPR003593">
    <property type="entry name" value="AAA+_ATPase"/>
</dbReference>
<name>A0ABP5CFK5_9ACTN</name>
<dbReference type="EMBL" id="BAAAQM010000008">
    <property type="protein sequence ID" value="GAA1963258.1"/>
    <property type="molecule type" value="Genomic_DNA"/>
</dbReference>
<dbReference type="Gene3D" id="3.40.50.300">
    <property type="entry name" value="P-loop containing nucleotide triphosphate hydrolases"/>
    <property type="match status" value="1"/>
</dbReference>
<reference evidence="6" key="1">
    <citation type="journal article" date="2019" name="Int. J. Syst. Evol. Microbiol.">
        <title>The Global Catalogue of Microorganisms (GCM) 10K type strain sequencing project: providing services to taxonomists for standard genome sequencing and annotation.</title>
        <authorList>
            <consortium name="The Broad Institute Genomics Platform"/>
            <consortium name="The Broad Institute Genome Sequencing Center for Infectious Disease"/>
            <person name="Wu L."/>
            <person name="Ma J."/>
        </authorList>
    </citation>
    <scope>NUCLEOTIDE SEQUENCE [LARGE SCALE GENOMIC DNA]</scope>
    <source>
        <strain evidence="6">JCM 16013</strain>
    </source>
</reference>
<dbReference type="CDD" id="cd19481">
    <property type="entry name" value="RecA-like_protease"/>
    <property type="match status" value="1"/>
</dbReference>
<dbReference type="Gene3D" id="1.10.8.60">
    <property type="match status" value="1"/>
</dbReference>
<keyword evidence="2" id="KW-0547">Nucleotide-binding</keyword>
<dbReference type="PANTHER" id="PTHR23073">
    <property type="entry name" value="26S PROTEASOME REGULATORY SUBUNIT"/>
    <property type="match status" value="1"/>
</dbReference>
<keyword evidence="6" id="KW-1185">Reference proteome</keyword>
<evidence type="ECO:0000313" key="5">
    <source>
        <dbReference type="EMBL" id="GAA1963258.1"/>
    </source>
</evidence>
<evidence type="ECO:0000313" key="6">
    <source>
        <dbReference type="Proteomes" id="UP001499854"/>
    </source>
</evidence>
<sequence>MVEPMRSQPMPPPSSGGRFTVTAALGTVAGNAGGAPPHGAEPGPSIPDTLTAHLGPDAGLLPVISTQWPPFEHVNVQGAVDTWLARHGAPYQLVGLTGFRHRMFGLSDLFQPDTSMNMAVGGVPMTDQPSGPGEQTRACVQCGLYLVDEVAGPDDGDQTEDPKLPMALLLRGLEHRGPQSDVSVEIACADRAAARAAIAEIRRLAVESSVYRGHVLEFGNDMFGHHQSLLSFRERPKMQREELILPPGMLEGIEGQILGVNRHRATLLAHGQHLKRGVLLFGPPGTGKTHTVRYLMSRLPETTVVILTGNALGMIKPACEVARALEPALVVVEDVDLIAQDRSMGPQTNPLLFQMLNEMDGLDGDADVTFVLTTNRVDVLEPALAMRPGRVDHAVEVPLPDADGRRRLLELYRGGLDLDLSGADGLIERMDGVTASFIKELIRRAALIAAEERAESGTDPGAENCEADNSGPLRVSTVHLDAALDILAGARHQLTRRLLGAPDQLQS</sequence>
<dbReference type="InterPro" id="IPR027417">
    <property type="entry name" value="P-loop_NTPase"/>
</dbReference>
<dbReference type="Proteomes" id="UP001499854">
    <property type="component" value="Unassembled WGS sequence"/>
</dbReference>
<evidence type="ECO:0000256" key="1">
    <source>
        <dbReference type="ARBA" id="ARBA00006914"/>
    </source>
</evidence>
<dbReference type="InterPro" id="IPR003959">
    <property type="entry name" value="ATPase_AAA_core"/>
</dbReference>
<feature type="domain" description="AAA+ ATPase" evidence="4">
    <location>
        <begin position="274"/>
        <end position="401"/>
    </location>
</feature>
<dbReference type="SMART" id="SM00382">
    <property type="entry name" value="AAA"/>
    <property type="match status" value="1"/>
</dbReference>
<dbReference type="InterPro" id="IPR050221">
    <property type="entry name" value="26S_Proteasome_ATPase"/>
</dbReference>
<organism evidence="5 6">
    <name type="scientific">Catenulispora subtropica</name>
    <dbReference type="NCBI Taxonomy" id="450798"/>
    <lineage>
        <taxon>Bacteria</taxon>
        <taxon>Bacillati</taxon>
        <taxon>Actinomycetota</taxon>
        <taxon>Actinomycetes</taxon>
        <taxon>Catenulisporales</taxon>
        <taxon>Catenulisporaceae</taxon>
        <taxon>Catenulispora</taxon>
    </lineage>
</organism>
<dbReference type="SUPFAM" id="SSF52540">
    <property type="entry name" value="P-loop containing nucleoside triphosphate hydrolases"/>
    <property type="match status" value="1"/>
</dbReference>
<dbReference type="Pfam" id="PF00004">
    <property type="entry name" value="AAA"/>
    <property type="match status" value="1"/>
</dbReference>
<evidence type="ECO:0000256" key="3">
    <source>
        <dbReference type="ARBA" id="ARBA00022840"/>
    </source>
</evidence>
<proteinExistence type="inferred from homology"/>
<evidence type="ECO:0000256" key="2">
    <source>
        <dbReference type="ARBA" id="ARBA00022741"/>
    </source>
</evidence>
<comment type="caution">
    <text evidence="5">The sequence shown here is derived from an EMBL/GenBank/DDBJ whole genome shotgun (WGS) entry which is preliminary data.</text>
</comment>
<gene>
    <name evidence="5" type="ORF">GCM10009838_20400</name>
</gene>
<evidence type="ECO:0000259" key="4">
    <source>
        <dbReference type="SMART" id="SM00382"/>
    </source>
</evidence>
<comment type="similarity">
    <text evidence="1">Belongs to the AAA ATPase family.</text>
</comment>
<keyword evidence="3" id="KW-0067">ATP-binding</keyword>
<protein>
    <submittedName>
        <fullName evidence="5">AAA family ATPase</fullName>
    </submittedName>
</protein>